<reference evidence="4" key="1">
    <citation type="journal article" date="2014" name="Front. Microbiol.">
        <title>High frequency of phylogenetically diverse reductive dehalogenase-homologous genes in deep subseafloor sedimentary metagenomes.</title>
        <authorList>
            <person name="Kawai M."/>
            <person name="Futagami T."/>
            <person name="Toyoda A."/>
            <person name="Takaki Y."/>
            <person name="Nishi S."/>
            <person name="Hori S."/>
            <person name="Arai W."/>
            <person name="Tsubouchi T."/>
            <person name="Morono Y."/>
            <person name="Uchiyama I."/>
            <person name="Ito T."/>
            <person name="Fujiyama A."/>
            <person name="Inagaki F."/>
            <person name="Takami H."/>
        </authorList>
    </citation>
    <scope>NUCLEOTIDE SEQUENCE</scope>
    <source>
        <strain evidence="4">Expedition CK06-06</strain>
    </source>
</reference>
<evidence type="ECO:0000313" key="4">
    <source>
        <dbReference type="EMBL" id="GAI15558.1"/>
    </source>
</evidence>
<dbReference type="AlphaFoldDB" id="X1L944"/>
<evidence type="ECO:0000256" key="2">
    <source>
        <dbReference type="ARBA" id="ARBA00022840"/>
    </source>
</evidence>
<feature type="domain" description="ATP-cone" evidence="3">
    <location>
        <begin position="2"/>
        <end position="90"/>
    </location>
</feature>
<dbReference type="Pfam" id="PF03477">
    <property type="entry name" value="ATP-cone"/>
    <property type="match status" value="1"/>
</dbReference>
<evidence type="ECO:0000256" key="1">
    <source>
        <dbReference type="ARBA" id="ARBA00022741"/>
    </source>
</evidence>
<dbReference type="GO" id="GO:0005524">
    <property type="term" value="F:ATP binding"/>
    <property type="evidence" value="ECO:0007669"/>
    <property type="project" value="UniProtKB-KW"/>
</dbReference>
<organism evidence="4">
    <name type="scientific">marine sediment metagenome</name>
    <dbReference type="NCBI Taxonomy" id="412755"/>
    <lineage>
        <taxon>unclassified sequences</taxon>
        <taxon>metagenomes</taxon>
        <taxon>ecological metagenomes</taxon>
    </lineage>
</organism>
<dbReference type="PROSITE" id="PS51161">
    <property type="entry name" value="ATP_CONE"/>
    <property type="match status" value="1"/>
</dbReference>
<keyword evidence="1" id="KW-0547">Nucleotide-binding</keyword>
<evidence type="ECO:0000259" key="3">
    <source>
        <dbReference type="PROSITE" id="PS51161"/>
    </source>
</evidence>
<name>X1L944_9ZZZZ</name>
<proteinExistence type="predicted"/>
<sequence>MTIVIKKGSRGRQAFSPSKIRRSIRMAAKRARFSPEKTRKVVKEVGEPVIDFYKKKKLVKTTDIRKSILGRLNRNAKSVASIWKRYKKKK</sequence>
<dbReference type="EMBL" id="BARV01008020">
    <property type="protein sequence ID" value="GAI15558.1"/>
    <property type="molecule type" value="Genomic_DNA"/>
</dbReference>
<keyword evidence="2" id="KW-0067">ATP-binding</keyword>
<gene>
    <name evidence="4" type="ORF">S06H3_16229</name>
</gene>
<comment type="caution">
    <text evidence="4">The sequence shown here is derived from an EMBL/GenBank/DDBJ whole genome shotgun (WGS) entry which is preliminary data.</text>
</comment>
<protein>
    <recommendedName>
        <fullName evidence="3">ATP-cone domain-containing protein</fullName>
    </recommendedName>
</protein>
<dbReference type="InterPro" id="IPR005144">
    <property type="entry name" value="ATP-cone_dom"/>
</dbReference>
<accession>X1L944</accession>